<gene>
    <name evidence="1" type="ORF">HPB48_024631</name>
</gene>
<dbReference type="Proteomes" id="UP000821853">
    <property type="component" value="Unassembled WGS sequence"/>
</dbReference>
<dbReference type="AlphaFoldDB" id="A0A9J6H9H5"/>
<protein>
    <submittedName>
        <fullName evidence="1">Uncharacterized protein</fullName>
    </submittedName>
</protein>
<comment type="caution">
    <text evidence="1">The sequence shown here is derived from an EMBL/GenBank/DDBJ whole genome shotgun (WGS) entry which is preliminary data.</text>
</comment>
<organism evidence="1 2">
    <name type="scientific">Haemaphysalis longicornis</name>
    <name type="common">Bush tick</name>
    <dbReference type="NCBI Taxonomy" id="44386"/>
    <lineage>
        <taxon>Eukaryota</taxon>
        <taxon>Metazoa</taxon>
        <taxon>Ecdysozoa</taxon>
        <taxon>Arthropoda</taxon>
        <taxon>Chelicerata</taxon>
        <taxon>Arachnida</taxon>
        <taxon>Acari</taxon>
        <taxon>Parasitiformes</taxon>
        <taxon>Ixodida</taxon>
        <taxon>Ixodoidea</taxon>
        <taxon>Ixodidae</taxon>
        <taxon>Haemaphysalinae</taxon>
        <taxon>Haemaphysalis</taxon>
    </lineage>
</organism>
<sequence>MNYVGTAAVREWKKWRVFVCVCWLWSRKRCGVPAFGLQFVRQAPTFAISSTKRKRSVLSDKLQSFSVWTAVKGKWTLRRNTALRRRRCQS</sequence>
<name>A0A9J6H9H5_HAELO</name>
<evidence type="ECO:0000313" key="2">
    <source>
        <dbReference type="Proteomes" id="UP000821853"/>
    </source>
</evidence>
<dbReference type="EMBL" id="JABSTR010001085">
    <property type="protein sequence ID" value="KAH9383389.1"/>
    <property type="molecule type" value="Genomic_DNA"/>
</dbReference>
<reference evidence="1 2" key="1">
    <citation type="journal article" date="2020" name="Cell">
        <title>Large-Scale Comparative Analyses of Tick Genomes Elucidate Their Genetic Diversity and Vector Capacities.</title>
        <authorList>
            <consortium name="Tick Genome and Microbiome Consortium (TIGMIC)"/>
            <person name="Jia N."/>
            <person name="Wang J."/>
            <person name="Shi W."/>
            <person name="Du L."/>
            <person name="Sun Y."/>
            <person name="Zhan W."/>
            <person name="Jiang J.F."/>
            <person name="Wang Q."/>
            <person name="Zhang B."/>
            <person name="Ji P."/>
            <person name="Bell-Sakyi L."/>
            <person name="Cui X.M."/>
            <person name="Yuan T.T."/>
            <person name="Jiang B.G."/>
            <person name="Yang W.F."/>
            <person name="Lam T.T."/>
            <person name="Chang Q.C."/>
            <person name="Ding S.J."/>
            <person name="Wang X.J."/>
            <person name="Zhu J.G."/>
            <person name="Ruan X.D."/>
            <person name="Zhao L."/>
            <person name="Wei J.T."/>
            <person name="Ye R.Z."/>
            <person name="Que T.C."/>
            <person name="Du C.H."/>
            <person name="Zhou Y.H."/>
            <person name="Cheng J.X."/>
            <person name="Dai P.F."/>
            <person name="Guo W.B."/>
            <person name="Han X.H."/>
            <person name="Huang E.J."/>
            <person name="Li L.F."/>
            <person name="Wei W."/>
            <person name="Gao Y.C."/>
            <person name="Liu J.Z."/>
            <person name="Shao H.Z."/>
            <person name="Wang X."/>
            <person name="Wang C.C."/>
            <person name="Yang T.C."/>
            <person name="Huo Q.B."/>
            <person name="Li W."/>
            <person name="Chen H.Y."/>
            <person name="Chen S.E."/>
            <person name="Zhou L.G."/>
            <person name="Ni X.B."/>
            <person name="Tian J.H."/>
            <person name="Sheng Y."/>
            <person name="Liu T."/>
            <person name="Pan Y.S."/>
            <person name="Xia L.Y."/>
            <person name="Li J."/>
            <person name="Zhao F."/>
            <person name="Cao W.C."/>
        </authorList>
    </citation>
    <scope>NUCLEOTIDE SEQUENCE [LARGE SCALE GENOMIC DNA]</scope>
    <source>
        <strain evidence="1">HaeL-2018</strain>
    </source>
</reference>
<keyword evidence="2" id="KW-1185">Reference proteome</keyword>
<evidence type="ECO:0000313" key="1">
    <source>
        <dbReference type="EMBL" id="KAH9383389.1"/>
    </source>
</evidence>
<dbReference type="VEuPathDB" id="VectorBase:HLOH_055697"/>
<proteinExistence type="predicted"/>
<accession>A0A9J6H9H5</accession>